<name>A0AAJ0XC94_9GAMM</name>
<dbReference type="Pfam" id="PF13181">
    <property type="entry name" value="TPR_8"/>
    <property type="match status" value="2"/>
</dbReference>
<feature type="repeat" description="TPR" evidence="3">
    <location>
        <begin position="201"/>
        <end position="234"/>
    </location>
</feature>
<dbReference type="Proteomes" id="UP001296776">
    <property type="component" value="Unassembled WGS sequence"/>
</dbReference>
<evidence type="ECO:0000256" key="3">
    <source>
        <dbReference type="PROSITE-ProRule" id="PRU00339"/>
    </source>
</evidence>
<evidence type="ECO:0000256" key="2">
    <source>
        <dbReference type="ARBA" id="ARBA00022803"/>
    </source>
</evidence>
<evidence type="ECO:0008006" key="7">
    <source>
        <dbReference type="Google" id="ProtNLM"/>
    </source>
</evidence>
<dbReference type="SMART" id="SM00028">
    <property type="entry name" value="TPR"/>
    <property type="match status" value="16"/>
</dbReference>
<sequence>MLSYFMGLAHDGRMVYCKVTNRPEPKRLPGHRGCLLAAPFLTLTIPASANRLDAMTGSNPLMRKDPRRSSQAVALSRAALSLLVAFLITACGQIDLSAAERIARAEQAHADGNINAAVIEIKNALQQRPNHAEARRLLGEYSLALGEAEEAEAELERAQALGSDPVALQLPLLRAWSMQGKHQQVIEATESVDAYAPSQQPVALTLRAQSLLTKEQFEEARATLDRALNLDPTNAEVLLGLAWVDWLNDDLAATRARLQATLQHDPGLDRAWELLGDVEREAGRLDEAAAAYTRAIETTNQPLSPRVKRALTNLSRQDADAVEADVNVLARRYATHPEVSFVRGLAALNAERFQEARRHLEETLYRNSEYVPAMLALGKAHYGLENWQQAESLLSRYISYVRNAPEASRLLAAIRMQGGRTYSAERALNAQLYRAPEDQNTLAMISNLYLAEGRPDEALHHLRHAIKLEPESAKTRAQLGLALMETGQREEGFCELERALELAPEQTPSLEVAMILERIRSSEDHERTFALLERLRDRDDLSPDLYYVLKGLAYVGQGDVETAKAVFREGIESGADVTGDLASNLASLLAREGQLQDARAIATEALEAHPDHLGLLLNLAIISTANGDREQTETLLERAVAAHPDTLRARRKLAVSYLETERAEQAVEILQPVEERHGQAVAWLRPMALARLRTGEETGAAEVLQRLRQLQPAAADVRFMLGRLLARMGDVFEAGAVLLEGIALQPDNLDARLLAVQLLVAENRLHQAFRVIEPARRKHPDNVDVLTQSGIVAVRQKRFTDAISDFEQAVAMQPENRSLTIALAQAQWSAGEQASALETMRQWLQEHPKDLGMRTALAQSYLAQDRTEEATVAFERVLEQQPDSLVALNELAELLRNSDPERALDLAESAVALTPKSGTAQSTLGRILLDKGDYPQAVAALRKAAQLTNNAPAVQLSLAKALAANGEEAEAKALLQGVIEAHLDSDERDEAQRILERLSGPAPI</sequence>
<dbReference type="Pfam" id="PF14559">
    <property type="entry name" value="TPR_19"/>
    <property type="match status" value="3"/>
</dbReference>
<protein>
    <recommendedName>
        <fullName evidence="7">PEP-CTERM system TPR-repeat protein PrsT</fullName>
    </recommendedName>
</protein>
<dbReference type="SUPFAM" id="SSF48452">
    <property type="entry name" value="TPR-like"/>
    <property type="match status" value="5"/>
</dbReference>
<gene>
    <name evidence="5" type="ORF">CKO40_22245</name>
</gene>
<feature type="repeat" description="TPR" evidence="3">
    <location>
        <begin position="473"/>
        <end position="506"/>
    </location>
</feature>
<keyword evidence="4" id="KW-0175">Coiled coil</keyword>
<feature type="repeat" description="TPR" evidence="3">
    <location>
        <begin position="783"/>
        <end position="816"/>
    </location>
</feature>
<feature type="repeat" description="TPR" evidence="3">
    <location>
        <begin position="851"/>
        <end position="884"/>
    </location>
</feature>
<dbReference type="EMBL" id="NRSJ01000069">
    <property type="protein sequence ID" value="MBK1707178.1"/>
    <property type="molecule type" value="Genomic_DNA"/>
</dbReference>
<evidence type="ECO:0000313" key="5">
    <source>
        <dbReference type="EMBL" id="MBK1707178.1"/>
    </source>
</evidence>
<dbReference type="PROSITE" id="PS50005">
    <property type="entry name" value="TPR"/>
    <property type="match status" value="7"/>
</dbReference>
<feature type="coiled-coil region" evidence="4">
    <location>
        <begin position="134"/>
        <end position="161"/>
    </location>
</feature>
<evidence type="ECO:0000313" key="6">
    <source>
        <dbReference type="Proteomes" id="UP001296776"/>
    </source>
</evidence>
<dbReference type="Pfam" id="PF13414">
    <property type="entry name" value="TPR_11"/>
    <property type="match status" value="1"/>
</dbReference>
<comment type="caution">
    <text evidence="5">The sequence shown here is derived from an EMBL/GenBank/DDBJ whole genome shotgun (WGS) entry which is preliminary data.</text>
</comment>
<proteinExistence type="predicted"/>
<evidence type="ECO:0000256" key="1">
    <source>
        <dbReference type="ARBA" id="ARBA00022737"/>
    </source>
</evidence>
<dbReference type="Gene3D" id="1.25.40.10">
    <property type="entry name" value="Tetratricopeptide repeat domain"/>
    <property type="match status" value="4"/>
</dbReference>
<keyword evidence="1" id="KW-0677">Repeat</keyword>
<dbReference type="NCBIfam" id="TIGR02917">
    <property type="entry name" value="PEP_TPR_lipo"/>
    <property type="match status" value="1"/>
</dbReference>
<dbReference type="PANTHER" id="PTHR45586">
    <property type="entry name" value="TPR REPEAT-CONTAINING PROTEIN PA4667"/>
    <property type="match status" value="1"/>
</dbReference>
<dbReference type="InterPro" id="IPR011990">
    <property type="entry name" value="TPR-like_helical_dom_sf"/>
</dbReference>
<feature type="repeat" description="TPR" evidence="3">
    <location>
        <begin position="269"/>
        <end position="302"/>
    </location>
</feature>
<organism evidence="5 6">
    <name type="scientific">Halochromatium glycolicum</name>
    <dbReference type="NCBI Taxonomy" id="85075"/>
    <lineage>
        <taxon>Bacteria</taxon>
        <taxon>Pseudomonadati</taxon>
        <taxon>Pseudomonadota</taxon>
        <taxon>Gammaproteobacteria</taxon>
        <taxon>Chromatiales</taxon>
        <taxon>Chromatiaceae</taxon>
        <taxon>Halochromatium</taxon>
    </lineage>
</organism>
<evidence type="ECO:0000256" key="4">
    <source>
        <dbReference type="SAM" id="Coils"/>
    </source>
</evidence>
<dbReference type="InterPro" id="IPR019734">
    <property type="entry name" value="TPR_rpt"/>
</dbReference>
<accession>A0AAJ0XC94</accession>
<dbReference type="PANTHER" id="PTHR45586:SF1">
    <property type="entry name" value="LIPOPOLYSACCHARIDE ASSEMBLY PROTEIN B"/>
    <property type="match status" value="1"/>
</dbReference>
<reference evidence="5" key="2">
    <citation type="journal article" date="2020" name="Microorganisms">
        <title>Osmotic Adaptation and Compatible Solute Biosynthesis of Phototrophic Bacteria as Revealed from Genome Analyses.</title>
        <authorList>
            <person name="Imhoff J.F."/>
            <person name="Rahn T."/>
            <person name="Kunzel S."/>
            <person name="Keller A."/>
            <person name="Neulinger S.C."/>
        </authorList>
    </citation>
    <scope>NUCLEOTIDE SEQUENCE</scope>
    <source>
        <strain evidence="5">DSM 11080</strain>
    </source>
</reference>
<feature type="repeat" description="TPR" evidence="3">
    <location>
        <begin position="918"/>
        <end position="951"/>
    </location>
</feature>
<dbReference type="InterPro" id="IPR014266">
    <property type="entry name" value="PEP-CTERM_TPR_PrsT"/>
</dbReference>
<dbReference type="InterPro" id="IPR051012">
    <property type="entry name" value="CellSynth/LPSAsmb/PSIAsmb"/>
</dbReference>
<feature type="repeat" description="TPR" evidence="3">
    <location>
        <begin position="439"/>
        <end position="472"/>
    </location>
</feature>
<dbReference type="Pfam" id="PF13432">
    <property type="entry name" value="TPR_16"/>
    <property type="match status" value="5"/>
</dbReference>
<keyword evidence="6" id="KW-1185">Reference proteome</keyword>
<keyword evidence="2 3" id="KW-0802">TPR repeat</keyword>
<dbReference type="AlphaFoldDB" id="A0AAJ0XC94"/>
<reference evidence="5" key="1">
    <citation type="submission" date="2017-08" db="EMBL/GenBank/DDBJ databases">
        <authorList>
            <person name="Imhoff J.F."/>
            <person name="Rahn T."/>
            <person name="Kuenzel S."/>
            <person name="Neulinger S.C."/>
        </authorList>
    </citation>
    <scope>NUCLEOTIDE SEQUENCE</scope>
    <source>
        <strain evidence="5">DSM 11080</strain>
    </source>
</reference>